<keyword evidence="5 8" id="KW-0812">Transmembrane</keyword>
<gene>
    <name evidence="9" type="ORF">GCM10010357_46640</name>
</gene>
<feature type="transmembrane region" description="Helical" evidence="8">
    <location>
        <begin position="183"/>
        <end position="213"/>
    </location>
</feature>
<dbReference type="Pfam" id="PF03591">
    <property type="entry name" value="AzlC"/>
    <property type="match status" value="1"/>
</dbReference>
<evidence type="ECO:0000256" key="3">
    <source>
        <dbReference type="ARBA" id="ARBA00022448"/>
    </source>
</evidence>
<evidence type="ECO:0000256" key="6">
    <source>
        <dbReference type="ARBA" id="ARBA00022989"/>
    </source>
</evidence>
<evidence type="ECO:0000256" key="2">
    <source>
        <dbReference type="ARBA" id="ARBA00010735"/>
    </source>
</evidence>
<dbReference type="RefSeq" id="WP_344027533.1">
    <property type="nucleotide sequence ID" value="NZ_BAAABX010000050.1"/>
</dbReference>
<evidence type="ECO:0000256" key="7">
    <source>
        <dbReference type="ARBA" id="ARBA00023136"/>
    </source>
</evidence>
<keyword evidence="3" id="KW-0813">Transport</keyword>
<keyword evidence="6 8" id="KW-1133">Transmembrane helix</keyword>
<dbReference type="EMBL" id="BAAABX010000050">
    <property type="protein sequence ID" value="GAA0419951.1"/>
    <property type="molecule type" value="Genomic_DNA"/>
</dbReference>
<organism evidence="9 10">
    <name type="scientific">Streptomyces luteireticuli</name>
    <dbReference type="NCBI Taxonomy" id="173858"/>
    <lineage>
        <taxon>Bacteria</taxon>
        <taxon>Bacillati</taxon>
        <taxon>Actinomycetota</taxon>
        <taxon>Actinomycetes</taxon>
        <taxon>Kitasatosporales</taxon>
        <taxon>Streptomycetaceae</taxon>
        <taxon>Streptomyces</taxon>
    </lineage>
</organism>
<comment type="caution">
    <text evidence="9">The sequence shown here is derived from an EMBL/GenBank/DDBJ whole genome shotgun (WGS) entry which is preliminary data.</text>
</comment>
<name>A0ABP3IU19_9ACTN</name>
<protein>
    <recommendedName>
        <fullName evidence="11">Branched-chain amino acid ABC transporter permease</fullName>
    </recommendedName>
</protein>
<evidence type="ECO:0000313" key="10">
    <source>
        <dbReference type="Proteomes" id="UP001500879"/>
    </source>
</evidence>
<dbReference type="Proteomes" id="UP001500879">
    <property type="component" value="Unassembled WGS sequence"/>
</dbReference>
<keyword evidence="7 8" id="KW-0472">Membrane</keyword>
<feature type="transmembrane region" description="Helical" evidence="8">
    <location>
        <begin position="54"/>
        <end position="76"/>
    </location>
</feature>
<evidence type="ECO:0000256" key="4">
    <source>
        <dbReference type="ARBA" id="ARBA00022475"/>
    </source>
</evidence>
<evidence type="ECO:0000256" key="5">
    <source>
        <dbReference type="ARBA" id="ARBA00022692"/>
    </source>
</evidence>
<proteinExistence type="inferred from homology"/>
<reference evidence="10" key="1">
    <citation type="journal article" date="2019" name="Int. J. Syst. Evol. Microbiol.">
        <title>The Global Catalogue of Microorganisms (GCM) 10K type strain sequencing project: providing services to taxonomists for standard genome sequencing and annotation.</title>
        <authorList>
            <consortium name="The Broad Institute Genomics Platform"/>
            <consortium name="The Broad Institute Genome Sequencing Center for Infectious Disease"/>
            <person name="Wu L."/>
            <person name="Ma J."/>
        </authorList>
    </citation>
    <scope>NUCLEOTIDE SEQUENCE [LARGE SCALE GENOMIC DNA]</scope>
    <source>
        <strain evidence="10">JCM 4788</strain>
    </source>
</reference>
<accession>A0ABP3IU19</accession>
<comment type="subcellular location">
    <subcellularLocation>
        <location evidence="1">Cell membrane</location>
        <topology evidence="1">Multi-pass membrane protein</topology>
    </subcellularLocation>
</comment>
<sequence length="220" mass="22174">MNSSFRAGLKVGSGLAAAAFLLAVTFGAVARGQGWGQLAPVLCSLVVFSGSAQFALLATLGAGGGVAAAVTAAALINSRFLPMGIAVAGDLRGGRLRRALEGQAVVDASWAAAHLGGGRFDRWLLFGATVIQWPAWVAGTALGVVLAPDAELLHRLGLDVLTPALFTALLLDEVRGERANRLPALLGAALAGALVLFLPTGPALIGAAAAALISLRRPAR</sequence>
<keyword evidence="10" id="KW-1185">Reference proteome</keyword>
<evidence type="ECO:0000313" key="9">
    <source>
        <dbReference type="EMBL" id="GAA0419951.1"/>
    </source>
</evidence>
<comment type="similarity">
    <text evidence="2">Belongs to the AzlC family.</text>
</comment>
<keyword evidence="4" id="KW-1003">Cell membrane</keyword>
<evidence type="ECO:0000256" key="1">
    <source>
        <dbReference type="ARBA" id="ARBA00004651"/>
    </source>
</evidence>
<dbReference type="PANTHER" id="PTHR34979:SF1">
    <property type="entry name" value="INNER MEMBRANE PROTEIN YGAZ"/>
    <property type="match status" value="1"/>
</dbReference>
<dbReference type="PANTHER" id="PTHR34979">
    <property type="entry name" value="INNER MEMBRANE PROTEIN YGAZ"/>
    <property type="match status" value="1"/>
</dbReference>
<evidence type="ECO:0008006" key="11">
    <source>
        <dbReference type="Google" id="ProtNLM"/>
    </source>
</evidence>
<feature type="transmembrane region" description="Helical" evidence="8">
    <location>
        <begin position="123"/>
        <end position="146"/>
    </location>
</feature>
<dbReference type="InterPro" id="IPR011606">
    <property type="entry name" value="Brnchd-chn_aa_trnsp_permease"/>
</dbReference>
<evidence type="ECO:0000256" key="8">
    <source>
        <dbReference type="SAM" id="Phobius"/>
    </source>
</evidence>